<proteinExistence type="predicted"/>
<gene>
    <name evidence="2" type="ORF">TCIL3000_9_5760</name>
</gene>
<feature type="region of interest" description="Disordered" evidence="1">
    <location>
        <begin position="77"/>
        <end position="100"/>
    </location>
</feature>
<dbReference type="EMBL" id="HE575322">
    <property type="protein sequence ID" value="CCC93168.1"/>
    <property type="molecule type" value="Genomic_DNA"/>
</dbReference>
<protein>
    <submittedName>
        <fullName evidence="2">Uncharacterized protein</fullName>
    </submittedName>
</protein>
<organism evidence="2">
    <name type="scientific">Trypanosoma congolense (strain IL3000)</name>
    <dbReference type="NCBI Taxonomy" id="1068625"/>
    <lineage>
        <taxon>Eukaryota</taxon>
        <taxon>Discoba</taxon>
        <taxon>Euglenozoa</taxon>
        <taxon>Kinetoplastea</taxon>
        <taxon>Metakinetoplastina</taxon>
        <taxon>Trypanosomatida</taxon>
        <taxon>Trypanosomatidae</taxon>
        <taxon>Trypanosoma</taxon>
        <taxon>Nannomonas</taxon>
    </lineage>
</organism>
<evidence type="ECO:0000313" key="2">
    <source>
        <dbReference type="EMBL" id="CCC93168.1"/>
    </source>
</evidence>
<name>G0UUV4_TRYCI</name>
<feature type="compositionally biased region" description="Polar residues" evidence="1">
    <location>
        <begin position="31"/>
        <end position="60"/>
    </location>
</feature>
<dbReference type="AlphaFoldDB" id="G0UUV4"/>
<sequence>MTRMHENPATKRSKEVDISTTQAPPLRWHHSSQTLTSRPPPINSTDGLCHSGSSRNTTATHRPVQLVTGVVKINIPTRTNTTISNGEREGKKEYRRRKVT</sequence>
<accession>G0UUV4</accession>
<feature type="compositionally biased region" description="Basic and acidic residues" evidence="1">
    <location>
        <begin position="1"/>
        <end position="17"/>
    </location>
</feature>
<evidence type="ECO:0000256" key="1">
    <source>
        <dbReference type="SAM" id="MobiDB-lite"/>
    </source>
</evidence>
<feature type="region of interest" description="Disordered" evidence="1">
    <location>
        <begin position="1"/>
        <end position="63"/>
    </location>
</feature>
<reference evidence="2" key="1">
    <citation type="journal article" date="2012" name="Proc. Natl. Acad. Sci. U.S.A.">
        <title>Antigenic diversity is generated by distinct evolutionary mechanisms in African trypanosome species.</title>
        <authorList>
            <person name="Jackson A.P."/>
            <person name="Berry A."/>
            <person name="Aslett M."/>
            <person name="Allison H.C."/>
            <person name="Burton P."/>
            <person name="Vavrova-Anderson J."/>
            <person name="Brown R."/>
            <person name="Browne H."/>
            <person name="Corton N."/>
            <person name="Hauser H."/>
            <person name="Gamble J."/>
            <person name="Gilderthorp R."/>
            <person name="Marcello L."/>
            <person name="McQuillan J."/>
            <person name="Otto T.D."/>
            <person name="Quail M.A."/>
            <person name="Sanders M.J."/>
            <person name="van Tonder A."/>
            <person name="Ginger M.L."/>
            <person name="Field M.C."/>
            <person name="Barry J.D."/>
            <person name="Hertz-Fowler C."/>
            <person name="Berriman M."/>
        </authorList>
    </citation>
    <scope>NUCLEOTIDE SEQUENCE</scope>
    <source>
        <strain evidence="2">IL3000</strain>
    </source>
</reference>